<evidence type="ECO:0000313" key="1">
    <source>
        <dbReference type="EMBL" id="QBG34600.1"/>
    </source>
</evidence>
<dbReference type="Gene3D" id="3.40.50.150">
    <property type="entry name" value="Vaccinia Virus protein VP39"/>
    <property type="match status" value="1"/>
</dbReference>
<dbReference type="Pfam" id="PF06080">
    <property type="entry name" value="DUF938"/>
    <property type="match status" value="1"/>
</dbReference>
<dbReference type="SUPFAM" id="SSF53335">
    <property type="entry name" value="S-adenosyl-L-methionine-dependent methyltransferases"/>
    <property type="match status" value="1"/>
</dbReference>
<dbReference type="AlphaFoldDB" id="A0A4V0ZFQ3"/>
<dbReference type="OrthoDB" id="5563826at2"/>
<organism evidence="1 2">
    <name type="scientific">Litorilituus sediminis</name>
    <dbReference type="NCBI Taxonomy" id="718192"/>
    <lineage>
        <taxon>Bacteria</taxon>
        <taxon>Pseudomonadati</taxon>
        <taxon>Pseudomonadota</taxon>
        <taxon>Gammaproteobacteria</taxon>
        <taxon>Alteromonadales</taxon>
        <taxon>Colwelliaceae</taxon>
        <taxon>Litorilituus</taxon>
    </lineage>
</organism>
<dbReference type="RefSeq" id="WP_130598964.1">
    <property type="nucleotide sequence ID" value="NZ_CP034759.1"/>
</dbReference>
<reference evidence="1 2" key="1">
    <citation type="submission" date="2018-12" db="EMBL/GenBank/DDBJ databases">
        <title>Complete genome of Litorilituus sediminis.</title>
        <authorList>
            <person name="Liu A."/>
            <person name="Rong J."/>
        </authorList>
    </citation>
    <scope>NUCLEOTIDE SEQUENCE [LARGE SCALE GENOMIC DNA]</scope>
    <source>
        <strain evidence="1 2">JCM 17549</strain>
    </source>
</reference>
<dbReference type="EMBL" id="CP034759">
    <property type="protein sequence ID" value="QBG34600.1"/>
    <property type="molecule type" value="Genomic_DNA"/>
</dbReference>
<dbReference type="PANTHER" id="PTHR20974:SF0">
    <property type="entry name" value="UPF0585 PROTEIN CG18661"/>
    <property type="match status" value="1"/>
</dbReference>
<protein>
    <submittedName>
        <fullName evidence="1">DUF938 domain-containing protein</fullName>
    </submittedName>
</protein>
<sequence length="201" mass="22612">MNKPFSQACENNKRPILEILTKEFSTVNHVLEVGSGTGQHAVFFGQHLPHLTWQTSDLLVNHAGINAWLDEAALDNVQKPIVLDLDDSFPQLDKNRPIDALYTANTLHIVSWPLVVNFFKLIEKNLPANAVICIYGPFNYQGNFTSQSNADFDLWLKERNSESGIRDIESILKLATSSNLALVEDYSMPANNRLLTFTKVK</sequence>
<dbReference type="KEGG" id="lsd:EMK97_02010"/>
<proteinExistence type="predicted"/>
<dbReference type="InterPro" id="IPR010342">
    <property type="entry name" value="DUF938"/>
</dbReference>
<accession>A0A4V0ZFQ3</accession>
<gene>
    <name evidence="1" type="ORF">EMK97_02010</name>
</gene>
<evidence type="ECO:0000313" key="2">
    <source>
        <dbReference type="Proteomes" id="UP000290244"/>
    </source>
</evidence>
<keyword evidence="2" id="KW-1185">Reference proteome</keyword>
<dbReference type="PANTHER" id="PTHR20974">
    <property type="entry name" value="UPF0585 PROTEIN CG18661"/>
    <property type="match status" value="1"/>
</dbReference>
<name>A0A4V0ZFQ3_9GAMM</name>
<dbReference type="InterPro" id="IPR029063">
    <property type="entry name" value="SAM-dependent_MTases_sf"/>
</dbReference>
<dbReference type="Proteomes" id="UP000290244">
    <property type="component" value="Chromosome"/>
</dbReference>